<feature type="transmembrane region" description="Helical" evidence="7">
    <location>
        <begin position="321"/>
        <end position="351"/>
    </location>
</feature>
<evidence type="ECO:0000259" key="9">
    <source>
        <dbReference type="Pfam" id="PF12704"/>
    </source>
</evidence>
<dbReference type="GO" id="GO:0044874">
    <property type="term" value="P:lipoprotein localization to outer membrane"/>
    <property type="evidence" value="ECO:0007669"/>
    <property type="project" value="TreeGrafter"/>
</dbReference>
<reference evidence="10 11" key="1">
    <citation type="submission" date="2018-06" db="EMBL/GenBank/DDBJ databases">
        <title>Genomic Encyclopedia of Archaeal and Bacterial Type Strains, Phase II (KMG-II): from individual species to whole genera.</title>
        <authorList>
            <person name="Goeker M."/>
        </authorList>
    </citation>
    <scope>NUCLEOTIDE SEQUENCE [LARGE SCALE GENOMIC DNA]</scope>
    <source>
        <strain evidence="10 11">DSM 23241</strain>
    </source>
</reference>
<evidence type="ECO:0000313" key="10">
    <source>
        <dbReference type="EMBL" id="PZX59985.1"/>
    </source>
</evidence>
<keyword evidence="10" id="KW-0449">Lipoprotein</keyword>
<evidence type="ECO:0000256" key="5">
    <source>
        <dbReference type="ARBA" id="ARBA00022989"/>
    </source>
</evidence>
<comment type="similarity">
    <text evidence="2">Belongs to the ABC-4 integral membrane protein family. LolC/E subfamily.</text>
</comment>
<evidence type="ECO:0000256" key="2">
    <source>
        <dbReference type="ARBA" id="ARBA00005236"/>
    </source>
</evidence>
<keyword evidence="5 7" id="KW-1133">Transmembrane helix</keyword>
<dbReference type="Proteomes" id="UP000249720">
    <property type="component" value="Unassembled WGS sequence"/>
</dbReference>
<feature type="domain" description="MacB-like periplasmic core" evidence="9">
    <location>
        <begin position="26"/>
        <end position="197"/>
    </location>
</feature>
<evidence type="ECO:0000259" key="8">
    <source>
        <dbReference type="Pfam" id="PF02687"/>
    </source>
</evidence>
<keyword evidence="3" id="KW-1003">Cell membrane</keyword>
<accession>A0A2W7SAX2</accession>
<sequence>MNVAFHIARKITFNHQKTFSRFIIRLAIAATAVSVMAMIVTLAFVNGFQQTISQKVFSFWGNIRVQHFETDKALVAEESPIERNDTVEYILKHQPGISHFQVFATKSAVLAHQGEIEGILFKGIDAGYDSARLKPYLTQGHWLKWNDSSYLKQIILSNNIANKLNIKVGDTLRIFFIATDGSSNTYRKLKVVGLYKTGIEEYDKLFAIGDIKLIQLINNWPANAIGGYEVFVNNYKNMNAINNDLLNELPNVWGSKTIADVYPNIFDWLNIQDVNRNVIFIVMAIVAIINLVTCLLILVLERTRMIGVLKAIGAPDKLIQNIFLLYAWFISVFGIGIGLIAGVGICLLQQYTGFIHLDESNYYVSVAPVHLIAWQVVMVCVGTAIVCLLALMIPTALVKKIQPVKAITFR</sequence>
<evidence type="ECO:0000256" key="4">
    <source>
        <dbReference type="ARBA" id="ARBA00022692"/>
    </source>
</evidence>
<evidence type="ECO:0000256" key="1">
    <source>
        <dbReference type="ARBA" id="ARBA00004651"/>
    </source>
</evidence>
<dbReference type="OrthoDB" id="1522670at2"/>
<keyword evidence="4 7" id="KW-0812">Transmembrane</keyword>
<keyword evidence="11" id="KW-1185">Reference proteome</keyword>
<feature type="transmembrane region" description="Helical" evidence="7">
    <location>
        <begin position="371"/>
        <end position="393"/>
    </location>
</feature>
<keyword evidence="6 7" id="KW-0472">Membrane</keyword>
<comment type="caution">
    <text evidence="10">The sequence shown here is derived from an EMBL/GenBank/DDBJ whole genome shotgun (WGS) entry which is preliminary data.</text>
</comment>
<evidence type="ECO:0000256" key="6">
    <source>
        <dbReference type="ARBA" id="ARBA00023136"/>
    </source>
</evidence>
<gene>
    <name evidence="10" type="ORF">LX80_02703</name>
</gene>
<evidence type="ECO:0000256" key="3">
    <source>
        <dbReference type="ARBA" id="ARBA00022475"/>
    </source>
</evidence>
<dbReference type="AlphaFoldDB" id="A0A2W7SAX2"/>
<organism evidence="10 11">
    <name type="scientific">Hydrotalea sandarakina</name>
    <dbReference type="NCBI Taxonomy" id="1004304"/>
    <lineage>
        <taxon>Bacteria</taxon>
        <taxon>Pseudomonadati</taxon>
        <taxon>Bacteroidota</taxon>
        <taxon>Chitinophagia</taxon>
        <taxon>Chitinophagales</taxon>
        <taxon>Chitinophagaceae</taxon>
        <taxon>Hydrotalea</taxon>
    </lineage>
</organism>
<evidence type="ECO:0000256" key="7">
    <source>
        <dbReference type="SAM" id="Phobius"/>
    </source>
</evidence>
<dbReference type="PANTHER" id="PTHR30489">
    <property type="entry name" value="LIPOPROTEIN-RELEASING SYSTEM TRANSMEMBRANE PROTEIN LOLE"/>
    <property type="match status" value="1"/>
</dbReference>
<dbReference type="InterPro" id="IPR025857">
    <property type="entry name" value="MacB_PCD"/>
</dbReference>
<dbReference type="RefSeq" id="WP_111297208.1">
    <property type="nucleotide sequence ID" value="NZ_QKZV01000012.1"/>
</dbReference>
<feature type="domain" description="ABC3 transporter permease C-terminal" evidence="8">
    <location>
        <begin position="277"/>
        <end position="400"/>
    </location>
</feature>
<feature type="transmembrane region" description="Helical" evidence="7">
    <location>
        <begin position="278"/>
        <end position="300"/>
    </location>
</feature>
<evidence type="ECO:0000313" key="11">
    <source>
        <dbReference type="Proteomes" id="UP000249720"/>
    </source>
</evidence>
<dbReference type="EMBL" id="QKZV01000012">
    <property type="protein sequence ID" value="PZX59985.1"/>
    <property type="molecule type" value="Genomic_DNA"/>
</dbReference>
<dbReference type="Pfam" id="PF12704">
    <property type="entry name" value="MacB_PCD"/>
    <property type="match status" value="1"/>
</dbReference>
<feature type="transmembrane region" description="Helical" evidence="7">
    <location>
        <begin position="22"/>
        <end position="45"/>
    </location>
</feature>
<proteinExistence type="inferred from homology"/>
<comment type="subcellular location">
    <subcellularLocation>
        <location evidence="1">Cell membrane</location>
        <topology evidence="1">Multi-pass membrane protein</topology>
    </subcellularLocation>
</comment>
<name>A0A2W7SAX2_9BACT</name>
<dbReference type="InterPro" id="IPR003838">
    <property type="entry name" value="ABC3_permease_C"/>
</dbReference>
<dbReference type="Pfam" id="PF02687">
    <property type="entry name" value="FtsX"/>
    <property type="match status" value="1"/>
</dbReference>
<dbReference type="PANTHER" id="PTHR30489:SF0">
    <property type="entry name" value="LIPOPROTEIN-RELEASING SYSTEM TRANSMEMBRANE PROTEIN LOLE"/>
    <property type="match status" value="1"/>
</dbReference>
<dbReference type="GO" id="GO:0098797">
    <property type="term" value="C:plasma membrane protein complex"/>
    <property type="evidence" value="ECO:0007669"/>
    <property type="project" value="TreeGrafter"/>
</dbReference>
<protein>
    <submittedName>
        <fullName evidence="10">Lipoprotein-releasing system permease protein</fullName>
    </submittedName>
</protein>
<dbReference type="InterPro" id="IPR051447">
    <property type="entry name" value="Lipoprotein-release_system"/>
</dbReference>